<dbReference type="Proteomes" id="UP000677054">
    <property type="component" value="Unassembled WGS sequence"/>
</dbReference>
<evidence type="ECO:0000313" key="2">
    <source>
        <dbReference type="EMBL" id="CAD7247272.1"/>
    </source>
</evidence>
<accession>A0A7R9A3W1</accession>
<dbReference type="EMBL" id="CAJPEV010001400">
    <property type="protein sequence ID" value="CAG0892438.1"/>
    <property type="molecule type" value="Genomic_DNA"/>
</dbReference>
<keyword evidence="3" id="KW-1185">Reference proteome</keyword>
<organism evidence="2">
    <name type="scientific">Darwinula stevensoni</name>
    <dbReference type="NCBI Taxonomy" id="69355"/>
    <lineage>
        <taxon>Eukaryota</taxon>
        <taxon>Metazoa</taxon>
        <taxon>Ecdysozoa</taxon>
        <taxon>Arthropoda</taxon>
        <taxon>Crustacea</taxon>
        <taxon>Oligostraca</taxon>
        <taxon>Ostracoda</taxon>
        <taxon>Podocopa</taxon>
        <taxon>Podocopida</taxon>
        <taxon>Darwinulocopina</taxon>
        <taxon>Darwinuloidea</taxon>
        <taxon>Darwinulidae</taxon>
        <taxon>Darwinula</taxon>
    </lineage>
</organism>
<dbReference type="EMBL" id="LR900917">
    <property type="protein sequence ID" value="CAD7247272.1"/>
    <property type="molecule type" value="Genomic_DNA"/>
</dbReference>
<dbReference type="PANTHER" id="PTHR33236:SF5">
    <property type="entry name" value="CUB DOMAIN-CONTAINING PROTEIN"/>
    <property type="match status" value="1"/>
</dbReference>
<evidence type="ECO:0000259" key="1">
    <source>
        <dbReference type="Pfam" id="PF26080"/>
    </source>
</evidence>
<protein>
    <recommendedName>
        <fullName evidence="1">CUB domain-containing protein</fullName>
    </recommendedName>
</protein>
<sequence length="336" mass="38148">MFRKKLIKGYEPSPSSSSGSCTFGLSGLASPYCGYVLFELLDFDNFELAEPNMPDGTKAAKCRDDDSFVIEGGHEINPLNLDHIKLCGNNTGQHLYTYVHLNTSAVPITFTLLVQADTSPYKWKIRTTMIDCTKESRLKAPSQCLQYYIGSEGTIQSFNYGRGSSNYLGNLDYQICINREFNKCGILYTATNSPSTVQILITITFRHSTVEMQTGSLFWVLHLQNVVEMKMLQVSLPMDETHKLSSFPYWQQHPISSLWTRLHYNGISFAPTSVWWREKRQRKEGALIEMNLKATFMIPFMLSAFHKPPDSLSPIYGNTHTMLLEANSVIDGWRNT</sequence>
<evidence type="ECO:0000313" key="3">
    <source>
        <dbReference type="Proteomes" id="UP000677054"/>
    </source>
</evidence>
<dbReference type="PANTHER" id="PTHR33236">
    <property type="entry name" value="INTRAFLAGELLAR TRANSPORT PROTEIN 122 FAMILY PROTEIN-RELATED"/>
    <property type="match status" value="1"/>
</dbReference>
<reference evidence="2" key="1">
    <citation type="submission" date="2020-11" db="EMBL/GenBank/DDBJ databases">
        <authorList>
            <person name="Tran Van P."/>
        </authorList>
    </citation>
    <scope>NUCLEOTIDE SEQUENCE</scope>
</reference>
<dbReference type="AlphaFoldDB" id="A0A7R9A3W1"/>
<gene>
    <name evidence="2" type="ORF">DSTB1V02_LOCUS7106</name>
</gene>
<dbReference type="Pfam" id="PF26080">
    <property type="entry name" value="CUB_animal"/>
    <property type="match status" value="1"/>
</dbReference>
<name>A0A7R9A3W1_9CRUS</name>
<proteinExistence type="predicted"/>
<dbReference type="OrthoDB" id="6479909at2759"/>
<dbReference type="InterPro" id="IPR058698">
    <property type="entry name" value="CUB_metazoa"/>
</dbReference>
<feature type="domain" description="CUB" evidence="1">
    <location>
        <begin position="141"/>
        <end position="198"/>
    </location>
</feature>